<reference evidence="1 2" key="1">
    <citation type="submission" date="2019-11" db="EMBL/GenBank/DDBJ databases">
        <authorList>
            <person name="Ay H."/>
        </authorList>
    </citation>
    <scope>NUCLEOTIDE SEQUENCE [LARGE SCALE GENOMIC DNA]</scope>
    <source>
        <strain evidence="1 2">BG9H</strain>
    </source>
</reference>
<evidence type="ECO:0000313" key="1">
    <source>
        <dbReference type="EMBL" id="MBW5420358.1"/>
    </source>
</evidence>
<keyword evidence="2" id="KW-1185">Reference proteome</keyword>
<dbReference type="EMBL" id="WMBF01000007">
    <property type="protein sequence ID" value="MBW5420358.1"/>
    <property type="molecule type" value="Genomic_DNA"/>
</dbReference>
<proteinExistence type="predicted"/>
<comment type="caution">
    <text evidence="1">The sequence shown here is derived from an EMBL/GenBank/DDBJ whole genome shotgun (WGS) entry which is preliminary data.</text>
</comment>
<gene>
    <name evidence="1" type="ORF">GKQ77_02070</name>
</gene>
<evidence type="ECO:0008006" key="3">
    <source>
        <dbReference type="Google" id="ProtNLM"/>
    </source>
</evidence>
<name>A0ABS6YG10_9ACTN</name>
<dbReference type="RefSeq" id="WP_219686862.1">
    <property type="nucleotide sequence ID" value="NZ_WMBF01000007.1"/>
</dbReference>
<sequence>MVHRGSGNDTSLWHTTCTSAEGWGTDNKFRAHSSLEGPGLAVFDNRLYCVHRGHGSGDQNLWWTGYKPGSGPWADDQKFPGHTSGAGPAVVVYRDKNGTQDQLMVIHRGYGNRAADTDSAEVQAQIAADEDAG</sequence>
<evidence type="ECO:0000313" key="2">
    <source>
        <dbReference type="Proteomes" id="UP001197114"/>
    </source>
</evidence>
<organism evidence="1 2">
    <name type="scientific">Streptomyces anatolicus</name>
    <dbReference type="NCBI Taxonomy" id="2675858"/>
    <lineage>
        <taxon>Bacteria</taxon>
        <taxon>Bacillati</taxon>
        <taxon>Actinomycetota</taxon>
        <taxon>Actinomycetes</taxon>
        <taxon>Kitasatosporales</taxon>
        <taxon>Streptomycetaceae</taxon>
        <taxon>Streptomyces</taxon>
    </lineage>
</organism>
<accession>A0ABS6YG10</accession>
<protein>
    <recommendedName>
        <fullName evidence="3">Sialidase domain-containing protein</fullName>
    </recommendedName>
</protein>
<dbReference type="Proteomes" id="UP001197114">
    <property type="component" value="Unassembled WGS sequence"/>
</dbReference>
<dbReference type="SUPFAM" id="SSF89372">
    <property type="entry name" value="Fucose-specific lectin"/>
    <property type="match status" value="1"/>
</dbReference>